<dbReference type="RefSeq" id="WP_052430332.1">
    <property type="nucleotide sequence ID" value="NZ_BBLT01000008.1"/>
</dbReference>
<name>A0A098LJG4_9BACT</name>
<sequence length="319" mass="35864">MLDYKNFIYIIIILLFVSCKKDEEKTSNSDFLDPVVQDNGQVIVLKSENAVFKTIVAKKKPLNSEYMAPATVVASILKPRLKEAHTIILFDDEELNRLYTEYLQSIAHYKRDSDYLQRVRDMYDHKAATGTELKQAETGLTDAATEMAEKEGQLRMRGFDPITMTDIPPGNIWLISNVPESIIGSLKNGKSCTVLFTSYPGERFSGKITAVGDVLDRQTRTAKVRITLANHNERFKPGMYAKVKFPIEEENSLSVPVSSVISVEGRNYVFVKNKSIIKRKEVIAENEMGEDIILLDGVEEGDSIVYEGAMLLKGLSFGF</sequence>
<protein>
    <submittedName>
        <fullName evidence="4">RND family efflux transporter MFP subunit</fullName>
    </submittedName>
</protein>
<organism evidence="4 5">
    <name type="scientific">Sporocytophaga myxococcoides</name>
    <dbReference type="NCBI Taxonomy" id="153721"/>
    <lineage>
        <taxon>Bacteria</taxon>
        <taxon>Pseudomonadati</taxon>
        <taxon>Bacteroidota</taxon>
        <taxon>Cytophagia</taxon>
        <taxon>Cytophagales</taxon>
        <taxon>Cytophagaceae</taxon>
        <taxon>Sporocytophaga</taxon>
    </lineage>
</organism>
<dbReference type="FunFam" id="2.40.30.170:FF:000010">
    <property type="entry name" value="Efflux RND transporter periplasmic adaptor subunit"/>
    <property type="match status" value="1"/>
</dbReference>
<comment type="similarity">
    <text evidence="1">Belongs to the membrane fusion protein (MFP) (TC 8.A.1) family.</text>
</comment>
<dbReference type="PANTHER" id="PTHR30097:SF16">
    <property type="entry name" value="CATION EFFLUX SYSTEM (CZCB-LIKE)"/>
    <property type="match status" value="1"/>
</dbReference>
<dbReference type="STRING" id="153721.MYP_3782"/>
<dbReference type="EMBL" id="BBLT01000008">
    <property type="protein sequence ID" value="GAL86552.1"/>
    <property type="molecule type" value="Genomic_DNA"/>
</dbReference>
<proteinExistence type="inferred from homology"/>
<gene>
    <name evidence="4" type="ORF">MYP_3782</name>
</gene>
<evidence type="ECO:0000313" key="4">
    <source>
        <dbReference type="EMBL" id="GAL86552.1"/>
    </source>
</evidence>
<keyword evidence="5" id="KW-1185">Reference proteome</keyword>
<dbReference type="Proteomes" id="UP000030185">
    <property type="component" value="Unassembled WGS sequence"/>
</dbReference>
<dbReference type="OrthoDB" id="9806939at2"/>
<evidence type="ECO:0000256" key="1">
    <source>
        <dbReference type="ARBA" id="ARBA00009477"/>
    </source>
</evidence>
<dbReference type="eggNOG" id="COG0845">
    <property type="taxonomic scope" value="Bacteria"/>
</dbReference>
<reference evidence="4 5" key="1">
    <citation type="submission" date="2014-09" db="EMBL/GenBank/DDBJ databases">
        <title>Sporocytophaga myxococcoides PG-01 genome sequencing.</title>
        <authorList>
            <person name="Liu L."/>
            <person name="Gao P.J."/>
            <person name="Chen G.J."/>
            <person name="Wang L.S."/>
        </authorList>
    </citation>
    <scope>NUCLEOTIDE SEQUENCE [LARGE SCALE GENOMIC DNA]</scope>
    <source>
        <strain evidence="4 5">PG-01</strain>
    </source>
</reference>
<comment type="caution">
    <text evidence="4">The sequence shown here is derived from an EMBL/GenBank/DDBJ whole genome shotgun (WGS) entry which is preliminary data.</text>
</comment>
<dbReference type="PANTHER" id="PTHR30097">
    <property type="entry name" value="CATION EFFLUX SYSTEM PROTEIN CUSB"/>
    <property type="match status" value="1"/>
</dbReference>
<dbReference type="InterPro" id="IPR051909">
    <property type="entry name" value="MFP_Cation_Efflux"/>
</dbReference>
<feature type="domain" description="CusB-like beta-barrel" evidence="3">
    <location>
        <begin position="171"/>
        <end position="245"/>
    </location>
</feature>
<evidence type="ECO:0000313" key="5">
    <source>
        <dbReference type="Proteomes" id="UP000030185"/>
    </source>
</evidence>
<dbReference type="SUPFAM" id="SSF111369">
    <property type="entry name" value="HlyD-like secretion proteins"/>
    <property type="match status" value="1"/>
</dbReference>
<dbReference type="InterPro" id="IPR058792">
    <property type="entry name" value="Beta-barrel_RND_2"/>
</dbReference>
<dbReference type="Pfam" id="PF25954">
    <property type="entry name" value="Beta-barrel_RND_2"/>
    <property type="match status" value="1"/>
</dbReference>
<evidence type="ECO:0000259" key="3">
    <source>
        <dbReference type="Pfam" id="PF25954"/>
    </source>
</evidence>
<evidence type="ECO:0000256" key="2">
    <source>
        <dbReference type="ARBA" id="ARBA00022448"/>
    </source>
</evidence>
<dbReference type="PROSITE" id="PS51257">
    <property type="entry name" value="PROKAR_LIPOPROTEIN"/>
    <property type="match status" value="1"/>
</dbReference>
<dbReference type="Gene3D" id="2.40.30.170">
    <property type="match status" value="1"/>
</dbReference>
<accession>A0A098LJG4</accession>
<keyword evidence="2" id="KW-0813">Transport</keyword>
<dbReference type="AlphaFoldDB" id="A0A098LJG4"/>
<dbReference type="Gene3D" id="2.40.420.20">
    <property type="match status" value="1"/>
</dbReference>